<proteinExistence type="predicted"/>
<keyword evidence="3" id="KW-1185">Reference proteome</keyword>
<comment type="caution">
    <text evidence="2">The sequence shown here is derived from an EMBL/GenBank/DDBJ whole genome shotgun (WGS) entry which is preliminary data.</text>
</comment>
<dbReference type="EMBL" id="JACXLC010000001">
    <property type="protein sequence ID" value="MBD2840992.1"/>
    <property type="molecule type" value="Genomic_DNA"/>
</dbReference>
<dbReference type="RefSeq" id="WP_190786570.1">
    <property type="nucleotide sequence ID" value="NZ_JACXLC010000001.1"/>
</dbReference>
<gene>
    <name evidence="2" type="ORF">IB285_01850</name>
</gene>
<evidence type="ECO:0000256" key="1">
    <source>
        <dbReference type="SAM" id="SignalP"/>
    </source>
</evidence>
<dbReference type="InterPro" id="IPR046715">
    <property type="entry name" value="DUF6607"/>
</dbReference>
<keyword evidence="1" id="KW-0732">Signal</keyword>
<feature type="chain" id="PRO_5046383609" description="Secreted protein" evidence="1">
    <location>
        <begin position="28"/>
        <end position="334"/>
    </location>
</feature>
<evidence type="ECO:0000313" key="2">
    <source>
        <dbReference type="EMBL" id="MBD2840992.1"/>
    </source>
</evidence>
<accession>A0ABR8KKZ1</accession>
<organism evidence="2 3">
    <name type="scientific">Erythrobacter rubeus</name>
    <dbReference type="NCBI Taxonomy" id="2760803"/>
    <lineage>
        <taxon>Bacteria</taxon>
        <taxon>Pseudomonadati</taxon>
        <taxon>Pseudomonadota</taxon>
        <taxon>Alphaproteobacteria</taxon>
        <taxon>Sphingomonadales</taxon>
        <taxon>Erythrobacteraceae</taxon>
        <taxon>Erythrobacter/Porphyrobacter group</taxon>
        <taxon>Erythrobacter</taxon>
    </lineage>
</organism>
<evidence type="ECO:0008006" key="4">
    <source>
        <dbReference type="Google" id="ProtNLM"/>
    </source>
</evidence>
<feature type="signal peptide" evidence="1">
    <location>
        <begin position="1"/>
        <end position="27"/>
    </location>
</feature>
<protein>
    <recommendedName>
        <fullName evidence="4">Secreted protein</fullName>
    </recommendedName>
</protein>
<reference evidence="2 3" key="1">
    <citation type="submission" date="2020-09" db="EMBL/GenBank/DDBJ databases">
        <authorList>
            <person name="Yoon J.-W."/>
        </authorList>
    </citation>
    <scope>NUCLEOTIDE SEQUENCE [LARGE SCALE GENOMIC DNA]</scope>
    <source>
        <strain evidence="2 3">KMU-140</strain>
    </source>
</reference>
<dbReference type="Pfam" id="PF20311">
    <property type="entry name" value="DUF6607"/>
    <property type="match status" value="1"/>
</dbReference>
<evidence type="ECO:0000313" key="3">
    <source>
        <dbReference type="Proteomes" id="UP000635384"/>
    </source>
</evidence>
<dbReference type="Proteomes" id="UP000635384">
    <property type="component" value="Unassembled WGS sequence"/>
</dbReference>
<sequence length="334" mass="37289">MYINSKSILAAGLAALALAATPTPALADDPIERSAAAEEAAFEADRQTILSMAGDFAVVFDMQESTAWKDGYEPIDRKVTSGYESVRVIEDTGTKIVLQHLLVTGTNDNPYVVKHWRQDWEYEPEQILTYQGGDSWKLVDVPEPMRAGRWSQTVYQVDDSPRYAGWGQWQTTNGVKRWRSNWTTRPLARRDAVRDPIYDRYVGINRHQMTPTGWIHWQDNTKMMPSAQGSGELVPVVQEYVLNTYERYDDYNVAAAETYWDKTHEYWAAIRRKWDQVATESGGIAIAQEADVGTSIAGELLKLADAIKTGDTTVEAASAKAVALIDEGTSRSGG</sequence>
<name>A0ABR8KKZ1_9SPHN</name>